<dbReference type="GeneID" id="38117201"/>
<dbReference type="Proteomes" id="UP000256690">
    <property type="component" value="Unassembled WGS sequence"/>
</dbReference>
<organism evidence="1 2">
    <name type="scientific">Aspergillus mulundensis</name>
    <dbReference type="NCBI Taxonomy" id="1810919"/>
    <lineage>
        <taxon>Eukaryota</taxon>
        <taxon>Fungi</taxon>
        <taxon>Dikarya</taxon>
        <taxon>Ascomycota</taxon>
        <taxon>Pezizomycotina</taxon>
        <taxon>Eurotiomycetes</taxon>
        <taxon>Eurotiomycetidae</taxon>
        <taxon>Eurotiales</taxon>
        <taxon>Aspergillaceae</taxon>
        <taxon>Aspergillus</taxon>
        <taxon>Aspergillus subgen. Nidulantes</taxon>
    </lineage>
</organism>
<proteinExistence type="predicted"/>
<keyword evidence="2" id="KW-1185">Reference proteome</keyword>
<comment type="caution">
    <text evidence="1">The sequence shown here is derived from an EMBL/GenBank/DDBJ whole genome shotgun (WGS) entry which is preliminary data.</text>
</comment>
<evidence type="ECO:0000313" key="2">
    <source>
        <dbReference type="Proteomes" id="UP000256690"/>
    </source>
</evidence>
<dbReference type="RefSeq" id="XP_026603151.1">
    <property type="nucleotide sequence ID" value="XM_026748847.1"/>
</dbReference>
<gene>
    <name evidence="1" type="ORF">DSM5745_06831</name>
</gene>
<evidence type="ECO:0000313" key="1">
    <source>
        <dbReference type="EMBL" id="RDW76839.1"/>
    </source>
</evidence>
<sequence length="131" mass="14075">MDVVKATHADLNPVLDLADIVGPAVGAGDGQERDPDLIRDFDLWGLDFGQCLFSYVDNGEIAWVDTGGSSTTRNISPSFGVGKDNCRVLGELRREELLDLCQLRLGGAVGWHCGLDGEAEEGSCQDAEEHL</sequence>
<protein>
    <submittedName>
        <fullName evidence="1">Uncharacterized protein</fullName>
    </submittedName>
</protein>
<accession>A0A3D8RS20</accession>
<dbReference type="AlphaFoldDB" id="A0A3D8RS20"/>
<dbReference type="EMBL" id="PVWQ01000007">
    <property type="protein sequence ID" value="RDW76839.1"/>
    <property type="molecule type" value="Genomic_DNA"/>
</dbReference>
<reference evidence="1 2" key="1">
    <citation type="journal article" date="2018" name="IMA Fungus">
        <title>IMA Genome-F 9: Draft genome sequence of Annulohypoxylon stygium, Aspergillus mulundensis, Berkeleyomyces basicola (syn. Thielaviopsis basicola), Ceratocystis smalleyi, two Cercospora beticola strains, Coleophoma cylindrospora, Fusarium fracticaudum, Phialophora cf. hyalina, and Morchella septimelata.</title>
        <authorList>
            <person name="Wingfield B.D."/>
            <person name="Bills G.F."/>
            <person name="Dong Y."/>
            <person name="Huang W."/>
            <person name="Nel W.J."/>
            <person name="Swalarsk-Parry B.S."/>
            <person name="Vaghefi N."/>
            <person name="Wilken P.M."/>
            <person name="An Z."/>
            <person name="de Beer Z.W."/>
            <person name="De Vos L."/>
            <person name="Chen L."/>
            <person name="Duong T.A."/>
            <person name="Gao Y."/>
            <person name="Hammerbacher A."/>
            <person name="Kikkert J.R."/>
            <person name="Li Y."/>
            <person name="Li H."/>
            <person name="Li K."/>
            <person name="Li Q."/>
            <person name="Liu X."/>
            <person name="Ma X."/>
            <person name="Naidoo K."/>
            <person name="Pethybridge S.J."/>
            <person name="Sun J."/>
            <person name="Steenkamp E.T."/>
            <person name="van der Nest M.A."/>
            <person name="van Wyk S."/>
            <person name="Wingfield M.J."/>
            <person name="Xiong C."/>
            <person name="Yue Q."/>
            <person name="Zhang X."/>
        </authorList>
    </citation>
    <scope>NUCLEOTIDE SEQUENCE [LARGE SCALE GENOMIC DNA]</scope>
    <source>
        <strain evidence="1 2">DSM 5745</strain>
    </source>
</reference>
<name>A0A3D8RS20_9EURO</name>